<dbReference type="GO" id="GO:0022857">
    <property type="term" value="F:transmembrane transporter activity"/>
    <property type="evidence" value="ECO:0007669"/>
    <property type="project" value="InterPro"/>
</dbReference>
<feature type="region of interest" description="Disordered" evidence="7">
    <location>
        <begin position="1"/>
        <end position="33"/>
    </location>
</feature>
<keyword evidence="3" id="KW-1003">Cell membrane</keyword>
<dbReference type="InterPro" id="IPR020846">
    <property type="entry name" value="MFS_dom"/>
</dbReference>
<sequence>MVSDPEKELGSRSIEQPFEENSERQPGPAIPSDSIAAVDHTVTSLQIANENDTAGPSAHPSTTASITKSKFKTATIVAALYLTLFIAALDQMIVATAIPTITHELHSARGYTWIGGAYLIANAAGGPIWAKLSDIWGRKPILLAAVSWFLFASIICARAGSMRVLIGGRALQGASAGGCLQLVTITISDMFSLRSRSLYLGGLGFMWAIAGGIGPVLGGALAQYASWRWIFWINLPTFGITFVVLSVFLDVHNPRTNVIAGIKAIDWLGSLSILAVVIMLLLGLNFGGETFPWSSPKVICLLIFGFLATFIFLFTERKIARYPLMPAALFRNKSNIATLIVTACHGCVYIGSEYYLPLYFQSTHAATPTQSGLLILPTMLMSAVMGIVCGIVMHRYSAYRGLIIVGSVLMTVGTGLYIMFDAETSIAMIIGLQFIAGTGAGLLFEPVYIAIQAFTGQENVATASSTLSFTRNMATSLGVVIGGVVFQNSMTSQSGCLAATGLPPAILSKLSGQDAAANVDIVAMIADVQARLVVQKAFASSTRNMWIFYTCVGTICVLASFFIKASRLSEEHVETKTGLLTTEKKAGEMELQNVDGIAV</sequence>
<dbReference type="PROSITE" id="PS50850">
    <property type="entry name" value="MFS"/>
    <property type="match status" value="1"/>
</dbReference>
<keyword evidence="5 8" id="KW-1133">Transmembrane helix</keyword>
<feature type="transmembrane region" description="Helical" evidence="8">
    <location>
        <begin position="197"/>
        <end position="217"/>
    </location>
</feature>
<feature type="transmembrane region" description="Helical" evidence="8">
    <location>
        <begin position="336"/>
        <end position="352"/>
    </location>
</feature>
<evidence type="ECO:0000256" key="4">
    <source>
        <dbReference type="ARBA" id="ARBA00022692"/>
    </source>
</evidence>
<evidence type="ECO:0000259" key="9">
    <source>
        <dbReference type="PROSITE" id="PS50850"/>
    </source>
</evidence>
<feature type="transmembrane region" description="Helical" evidence="8">
    <location>
        <begin position="264"/>
        <end position="284"/>
    </location>
</feature>
<dbReference type="InterPro" id="IPR011701">
    <property type="entry name" value="MFS"/>
</dbReference>
<dbReference type="Proteomes" id="UP000800235">
    <property type="component" value="Unassembled WGS sequence"/>
</dbReference>
<feature type="domain" description="Major facilitator superfamily (MFS) profile" evidence="9">
    <location>
        <begin position="76"/>
        <end position="568"/>
    </location>
</feature>
<evidence type="ECO:0000256" key="1">
    <source>
        <dbReference type="ARBA" id="ARBA00004651"/>
    </source>
</evidence>
<dbReference type="AlphaFoldDB" id="A0A9P4P231"/>
<dbReference type="FunFam" id="1.20.1720.10:FF:000014">
    <property type="entry name" value="MFS drug transporter, putative"/>
    <property type="match status" value="1"/>
</dbReference>
<gene>
    <name evidence="10" type="ORF">EJ08DRAFT_720526</name>
</gene>
<evidence type="ECO:0000256" key="2">
    <source>
        <dbReference type="ARBA" id="ARBA00007520"/>
    </source>
</evidence>
<feature type="transmembrane region" description="Helical" evidence="8">
    <location>
        <begin position="110"/>
        <end position="129"/>
    </location>
</feature>
<keyword evidence="11" id="KW-1185">Reference proteome</keyword>
<dbReference type="Pfam" id="PF07690">
    <property type="entry name" value="MFS_1"/>
    <property type="match status" value="1"/>
</dbReference>
<evidence type="ECO:0000256" key="6">
    <source>
        <dbReference type="ARBA" id="ARBA00023136"/>
    </source>
</evidence>
<dbReference type="OrthoDB" id="10021397at2759"/>
<keyword evidence="4 8" id="KW-0812">Transmembrane</keyword>
<feature type="compositionally biased region" description="Basic and acidic residues" evidence="7">
    <location>
        <begin position="1"/>
        <end position="10"/>
    </location>
</feature>
<dbReference type="PRINTS" id="PR01036">
    <property type="entry name" value="TCRTETB"/>
</dbReference>
<dbReference type="CDD" id="cd17502">
    <property type="entry name" value="MFS_Azr1_MDR_like"/>
    <property type="match status" value="1"/>
</dbReference>
<dbReference type="InterPro" id="IPR036259">
    <property type="entry name" value="MFS_trans_sf"/>
</dbReference>
<feature type="transmembrane region" description="Helical" evidence="8">
    <location>
        <begin position="296"/>
        <end position="315"/>
    </location>
</feature>
<comment type="subcellular location">
    <subcellularLocation>
        <location evidence="1">Cell membrane</location>
        <topology evidence="1">Multi-pass membrane protein</topology>
    </subcellularLocation>
</comment>
<dbReference type="Gene3D" id="1.20.1250.20">
    <property type="entry name" value="MFS general substrate transporter like domains"/>
    <property type="match status" value="1"/>
</dbReference>
<feature type="transmembrane region" description="Helical" evidence="8">
    <location>
        <begin position="372"/>
        <end position="392"/>
    </location>
</feature>
<reference evidence="10" key="1">
    <citation type="journal article" date="2020" name="Stud. Mycol.">
        <title>101 Dothideomycetes genomes: a test case for predicting lifestyles and emergence of pathogens.</title>
        <authorList>
            <person name="Haridas S."/>
            <person name="Albert R."/>
            <person name="Binder M."/>
            <person name="Bloem J."/>
            <person name="Labutti K."/>
            <person name="Salamov A."/>
            <person name="Andreopoulos B."/>
            <person name="Baker S."/>
            <person name="Barry K."/>
            <person name="Bills G."/>
            <person name="Bluhm B."/>
            <person name="Cannon C."/>
            <person name="Castanera R."/>
            <person name="Culley D."/>
            <person name="Daum C."/>
            <person name="Ezra D."/>
            <person name="Gonzalez J."/>
            <person name="Henrissat B."/>
            <person name="Kuo A."/>
            <person name="Liang C."/>
            <person name="Lipzen A."/>
            <person name="Lutzoni F."/>
            <person name="Magnuson J."/>
            <person name="Mondo S."/>
            <person name="Nolan M."/>
            <person name="Ohm R."/>
            <person name="Pangilinan J."/>
            <person name="Park H.-J."/>
            <person name="Ramirez L."/>
            <person name="Alfaro M."/>
            <person name="Sun H."/>
            <person name="Tritt A."/>
            <person name="Yoshinaga Y."/>
            <person name="Zwiers L.-H."/>
            <person name="Turgeon B."/>
            <person name="Goodwin S."/>
            <person name="Spatafora J."/>
            <person name="Crous P."/>
            <person name="Grigoriev I."/>
        </authorList>
    </citation>
    <scope>NUCLEOTIDE SEQUENCE</scope>
    <source>
        <strain evidence="10">CBS 130266</strain>
    </source>
</reference>
<dbReference type="EMBL" id="MU007013">
    <property type="protein sequence ID" value="KAF2435508.1"/>
    <property type="molecule type" value="Genomic_DNA"/>
</dbReference>
<feature type="transmembrane region" description="Helical" evidence="8">
    <location>
        <begin position="76"/>
        <end position="98"/>
    </location>
</feature>
<organism evidence="10 11">
    <name type="scientific">Tothia fuscella</name>
    <dbReference type="NCBI Taxonomy" id="1048955"/>
    <lineage>
        <taxon>Eukaryota</taxon>
        <taxon>Fungi</taxon>
        <taxon>Dikarya</taxon>
        <taxon>Ascomycota</taxon>
        <taxon>Pezizomycotina</taxon>
        <taxon>Dothideomycetes</taxon>
        <taxon>Pleosporomycetidae</taxon>
        <taxon>Venturiales</taxon>
        <taxon>Cylindrosympodiaceae</taxon>
        <taxon>Tothia</taxon>
    </lineage>
</organism>
<feature type="transmembrane region" description="Helical" evidence="8">
    <location>
        <begin position="229"/>
        <end position="252"/>
    </location>
</feature>
<dbReference type="Gene3D" id="1.20.1720.10">
    <property type="entry name" value="Multidrug resistance protein D"/>
    <property type="match status" value="1"/>
</dbReference>
<dbReference type="SUPFAM" id="SSF103473">
    <property type="entry name" value="MFS general substrate transporter"/>
    <property type="match status" value="1"/>
</dbReference>
<evidence type="ECO:0000256" key="5">
    <source>
        <dbReference type="ARBA" id="ARBA00022989"/>
    </source>
</evidence>
<evidence type="ECO:0000313" key="10">
    <source>
        <dbReference type="EMBL" id="KAF2435508.1"/>
    </source>
</evidence>
<proteinExistence type="inferred from homology"/>
<dbReference type="PANTHER" id="PTHR23501">
    <property type="entry name" value="MAJOR FACILITATOR SUPERFAMILY"/>
    <property type="match status" value="1"/>
</dbReference>
<dbReference type="GO" id="GO:0005886">
    <property type="term" value="C:plasma membrane"/>
    <property type="evidence" value="ECO:0007669"/>
    <property type="project" value="UniProtKB-SubCell"/>
</dbReference>
<feature type="transmembrane region" description="Helical" evidence="8">
    <location>
        <begin position="426"/>
        <end position="444"/>
    </location>
</feature>
<feature type="transmembrane region" description="Helical" evidence="8">
    <location>
        <begin position="546"/>
        <end position="563"/>
    </location>
</feature>
<name>A0A9P4P231_9PEZI</name>
<feature type="transmembrane region" description="Helical" evidence="8">
    <location>
        <begin position="141"/>
        <end position="160"/>
    </location>
</feature>
<evidence type="ECO:0000313" key="11">
    <source>
        <dbReference type="Proteomes" id="UP000800235"/>
    </source>
</evidence>
<keyword evidence="6 8" id="KW-0472">Membrane</keyword>
<comment type="similarity">
    <text evidence="2">Belongs to the major facilitator superfamily. TCR/Tet family.</text>
</comment>
<comment type="caution">
    <text evidence="10">The sequence shown here is derived from an EMBL/GenBank/DDBJ whole genome shotgun (WGS) entry which is preliminary data.</text>
</comment>
<evidence type="ECO:0000256" key="8">
    <source>
        <dbReference type="SAM" id="Phobius"/>
    </source>
</evidence>
<dbReference type="PANTHER" id="PTHR23501:SF158">
    <property type="entry name" value="TRANSPORTER, PUTATIVE (AFU_ORTHOLOGUE AFUA_5G14490)-RELATED"/>
    <property type="match status" value="1"/>
</dbReference>
<feature type="transmembrane region" description="Helical" evidence="8">
    <location>
        <begin position="399"/>
        <end position="420"/>
    </location>
</feature>
<accession>A0A9P4P231</accession>
<evidence type="ECO:0000256" key="3">
    <source>
        <dbReference type="ARBA" id="ARBA00022475"/>
    </source>
</evidence>
<evidence type="ECO:0000256" key="7">
    <source>
        <dbReference type="SAM" id="MobiDB-lite"/>
    </source>
</evidence>
<protein>
    <submittedName>
        <fullName evidence="10">MFS transporter</fullName>
    </submittedName>
</protein>